<keyword evidence="7" id="KW-1185">Reference proteome</keyword>
<protein>
    <recommendedName>
        <fullName evidence="4">Cys-tRNA(Pro)/Cys-tRNA(Cys) deacylase</fullName>
        <ecNumber evidence="4">4.2.-.-</ecNumber>
    </recommendedName>
</protein>
<dbReference type="Proteomes" id="UP000662088">
    <property type="component" value="Unassembled WGS sequence"/>
</dbReference>
<evidence type="ECO:0000256" key="3">
    <source>
        <dbReference type="ARBA" id="ARBA00023239"/>
    </source>
</evidence>
<evidence type="ECO:0000313" key="7">
    <source>
        <dbReference type="Proteomes" id="UP000662088"/>
    </source>
</evidence>
<evidence type="ECO:0000256" key="4">
    <source>
        <dbReference type="PIRNR" id="PIRNR006181"/>
    </source>
</evidence>
<dbReference type="PIRSF" id="PIRSF006181">
    <property type="entry name" value="EbsC_YbaK"/>
    <property type="match status" value="1"/>
</dbReference>
<keyword evidence="3 4" id="KW-0456">Lyase</keyword>
<dbReference type="PANTHER" id="PTHR30411:SF0">
    <property type="entry name" value="CYS-TRNA(PRO)_CYS-TRNA(CYS) DEACYLASE YBAK"/>
    <property type="match status" value="1"/>
</dbReference>
<dbReference type="GO" id="GO:0016829">
    <property type="term" value="F:lyase activity"/>
    <property type="evidence" value="ECO:0007669"/>
    <property type="project" value="UniProtKB-KW"/>
</dbReference>
<dbReference type="Gene3D" id="3.90.960.10">
    <property type="entry name" value="YbaK/aminoacyl-tRNA synthetase-associated domain"/>
    <property type="match status" value="1"/>
</dbReference>
<comment type="similarity">
    <text evidence="1 4">Belongs to the prolyl-tRNA editing family. YbaK/EbsC subfamily.</text>
</comment>
<feature type="domain" description="YbaK/aminoacyl-tRNA synthetase-associated" evidence="5">
    <location>
        <begin position="39"/>
        <end position="150"/>
    </location>
</feature>
<dbReference type="EC" id="4.2.-.-" evidence="4"/>
<dbReference type="CDD" id="cd00002">
    <property type="entry name" value="YbaK_deacylase"/>
    <property type="match status" value="1"/>
</dbReference>
<reference evidence="6" key="1">
    <citation type="submission" date="2020-08" db="EMBL/GenBank/DDBJ databases">
        <title>Genome public.</title>
        <authorList>
            <person name="Liu C."/>
            <person name="Sun Q."/>
        </authorList>
    </citation>
    <scope>NUCLEOTIDE SEQUENCE</scope>
    <source>
        <strain evidence="6">NSJ-42</strain>
    </source>
</reference>
<dbReference type="EMBL" id="JACOOQ010000007">
    <property type="protein sequence ID" value="MBC5639967.1"/>
    <property type="molecule type" value="Genomic_DNA"/>
</dbReference>
<dbReference type="InterPro" id="IPR007214">
    <property type="entry name" value="YbaK/aa-tRNA-synth-assoc-dom"/>
</dbReference>
<dbReference type="Pfam" id="PF04073">
    <property type="entry name" value="tRNA_edit"/>
    <property type="match status" value="1"/>
</dbReference>
<dbReference type="PANTHER" id="PTHR30411">
    <property type="entry name" value="CYTOPLASMIC PROTEIN"/>
    <property type="match status" value="1"/>
</dbReference>
<evidence type="ECO:0000313" key="6">
    <source>
        <dbReference type="EMBL" id="MBC5639967.1"/>
    </source>
</evidence>
<organism evidence="6 7">
    <name type="scientific">Clostridium lentum</name>
    <dbReference type="NCBI Taxonomy" id="2763037"/>
    <lineage>
        <taxon>Bacteria</taxon>
        <taxon>Bacillati</taxon>
        <taxon>Bacillota</taxon>
        <taxon>Clostridia</taxon>
        <taxon>Eubacteriales</taxon>
        <taxon>Clostridiaceae</taxon>
        <taxon>Clostridium</taxon>
    </lineage>
</organism>
<comment type="caution">
    <text evidence="6">The sequence shown here is derived from an EMBL/GenBank/DDBJ whole genome shotgun (WGS) entry which is preliminary data.</text>
</comment>
<sequence>MAKEKMLKTNAMRILDSNKINYEILMYESKDGKIDGVSVAAKIGIHEKYVFKTLVAHGSSKEVYVFVIPVAKELNLKEVAIITGEKKIEMIHVNDIMKYTGYIRGGCSPIGQKKLYKTFIHDSAKNLEFVIVSAGKIGYQIKINPNDLMNIVSGKFDFLIK</sequence>
<gene>
    <name evidence="6" type="primary">ybaK</name>
    <name evidence="6" type="ORF">H8R92_05880</name>
</gene>
<name>A0A8I0AD71_9CLOT</name>
<dbReference type="AlphaFoldDB" id="A0A8I0AD71"/>
<dbReference type="NCBIfam" id="TIGR00011">
    <property type="entry name" value="YbaK_EbsC"/>
    <property type="match status" value="1"/>
</dbReference>
<dbReference type="GO" id="GO:0002161">
    <property type="term" value="F:aminoacyl-tRNA deacylase activity"/>
    <property type="evidence" value="ECO:0007669"/>
    <property type="project" value="InterPro"/>
</dbReference>
<evidence type="ECO:0000256" key="1">
    <source>
        <dbReference type="ARBA" id="ARBA00009798"/>
    </source>
</evidence>
<dbReference type="RefSeq" id="WP_186834949.1">
    <property type="nucleotide sequence ID" value="NZ_JACOOQ010000007.1"/>
</dbReference>
<evidence type="ECO:0000256" key="2">
    <source>
        <dbReference type="ARBA" id="ARBA00022917"/>
    </source>
</evidence>
<evidence type="ECO:0000259" key="5">
    <source>
        <dbReference type="Pfam" id="PF04073"/>
    </source>
</evidence>
<proteinExistence type="inferred from homology"/>
<dbReference type="InterPro" id="IPR036754">
    <property type="entry name" value="YbaK/aa-tRNA-synt-asso_dom_sf"/>
</dbReference>
<keyword evidence="2 4" id="KW-0648">Protein biosynthesis</keyword>
<dbReference type="GO" id="GO:0006412">
    <property type="term" value="P:translation"/>
    <property type="evidence" value="ECO:0007669"/>
    <property type="project" value="UniProtKB-KW"/>
</dbReference>
<dbReference type="SUPFAM" id="SSF55826">
    <property type="entry name" value="YbaK/ProRS associated domain"/>
    <property type="match status" value="1"/>
</dbReference>
<dbReference type="InterPro" id="IPR004369">
    <property type="entry name" value="Prolyl-tRNA_editing_YbaK/EbsC"/>
</dbReference>
<accession>A0A8I0AD71</accession>